<sequence length="214" mass="23481">MGEAAARSPKQHRSRRTLQRITRAALELVGQNGVEGTTVGAITRRAGSSVGSFYARFDGKGDLLRYLDERIWETVEQQWSETLAGGLSERPINELVRGLARLYADLDLVHRGARDAIGQALRGPRAGPSDAALRTRALVWEDSQRLLLAKRGAIVHADPELAVETVCRTLESAASLFESVFLEDLCTALVVHLVGDRDSSLPSEANVEFFDIWS</sequence>
<dbReference type="AlphaFoldDB" id="A0A381PQL6"/>
<dbReference type="EMBL" id="UINC01001038">
    <property type="protein sequence ID" value="SUZ68377.1"/>
    <property type="molecule type" value="Genomic_DNA"/>
</dbReference>
<dbReference type="Gene3D" id="1.10.357.10">
    <property type="entry name" value="Tetracycline Repressor, domain 2"/>
    <property type="match status" value="1"/>
</dbReference>
<dbReference type="InterPro" id="IPR009057">
    <property type="entry name" value="Homeodomain-like_sf"/>
</dbReference>
<dbReference type="InterPro" id="IPR001647">
    <property type="entry name" value="HTH_TetR"/>
</dbReference>
<dbReference type="GO" id="GO:0003700">
    <property type="term" value="F:DNA-binding transcription factor activity"/>
    <property type="evidence" value="ECO:0007669"/>
    <property type="project" value="TreeGrafter"/>
</dbReference>
<evidence type="ECO:0000256" key="2">
    <source>
        <dbReference type="ARBA" id="ARBA00023125"/>
    </source>
</evidence>
<name>A0A381PQL6_9ZZZZ</name>
<reference evidence="5" key="1">
    <citation type="submission" date="2018-05" db="EMBL/GenBank/DDBJ databases">
        <authorList>
            <person name="Lanie J.A."/>
            <person name="Ng W.-L."/>
            <person name="Kazmierczak K.M."/>
            <person name="Andrzejewski T.M."/>
            <person name="Davidsen T.M."/>
            <person name="Wayne K.J."/>
            <person name="Tettelin H."/>
            <person name="Glass J.I."/>
            <person name="Rusch D."/>
            <person name="Podicherti R."/>
            <person name="Tsui H.-C.T."/>
            <person name="Winkler M.E."/>
        </authorList>
    </citation>
    <scope>NUCLEOTIDE SEQUENCE</scope>
</reference>
<dbReference type="SUPFAM" id="SSF46689">
    <property type="entry name" value="Homeodomain-like"/>
    <property type="match status" value="1"/>
</dbReference>
<dbReference type="PROSITE" id="PS50977">
    <property type="entry name" value="HTH_TETR_2"/>
    <property type="match status" value="1"/>
</dbReference>
<proteinExistence type="predicted"/>
<gene>
    <name evidence="5" type="ORF">METZ01_LOCUS21231</name>
</gene>
<organism evidence="5">
    <name type="scientific">marine metagenome</name>
    <dbReference type="NCBI Taxonomy" id="408172"/>
    <lineage>
        <taxon>unclassified sequences</taxon>
        <taxon>metagenomes</taxon>
        <taxon>ecological metagenomes</taxon>
    </lineage>
</organism>
<evidence type="ECO:0000259" key="4">
    <source>
        <dbReference type="PROSITE" id="PS50977"/>
    </source>
</evidence>
<evidence type="ECO:0000256" key="3">
    <source>
        <dbReference type="ARBA" id="ARBA00023163"/>
    </source>
</evidence>
<dbReference type="PROSITE" id="PS01081">
    <property type="entry name" value="HTH_TETR_1"/>
    <property type="match status" value="1"/>
</dbReference>
<protein>
    <recommendedName>
        <fullName evidence="4">HTH tetR-type domain-containing protein</fullName>
    </recommendedName>
</protein>
<keyword evidence="2" id="KW-0238">DNA-binding</keyword>
<evidence type="ECO:0000313" key="5">
    <source>
        <dbReference type="EMBL" id="SUZ68377.1"/>
    </source>
</evidence>
<keyword evidence="1" id="KW-0805">Transcription regulation</keyword>
<keyword evidence="3" id="KW-0804">Transcription</keyword>
<dbReference type="Pfam" id="PF00440">
    <property type="entry name" value="TetR_N"/>
    <property type="match status" value="1"/>
</dbReference>
<evidence type="ECO:0000256" key="1">
    <source>
        <dbReference type="ARBA" id="ARBA00023015"/>
    </source>
</evidence>
<dbReference type="InterPro" id="IPR050109">
    <property type="entry name" value="HTH-type_TetR-like_transc_reg"/>
</dbReference>
<dbReference type="InterPro" id="IPR023772">
    <property type="entry name" value="DNA-bd_HTH_TetR-type_CS"/>
</dbReference>
<accession>A0A381PQL6</accession>
<feature type="domain" description="HTH tetR-type" evidence="4">
    <location>
        <begin position="15"/>
        <end position="75"/>
    </location>
</feature>
<dbReference type="PANTHER" id="PTHR30055:SF234">
    <property type="entry name" value="HTH-TYPE TRANSCRIPTIONAL REGULATOR BETI"/>
    <property type="match status" value="1"/>
</dbReference>
<dbReference type="GO" id="GO:0000976">
    <property type="term" value="F:transcription cis-regulatory region binding"/>
    <property type="evidence" value="ECO:0007669"/>
    <property type="project" value="TreeGrafter"/>
</dbReference>
<dbReference type="PANTHER" id="PTHR30055">
    <property type="entry name" value="HTH-TYPE TRANSCRIPTIONAL REGULATOR RUTR"/>
    <property type="match status" value="1"/>
</dbReference>